<dbReference type="InterPro" id="IPR029058">
    <property type="entry name" value="AB_hydrolase_fold"/>
</dbReference>
<name>A0A7G5C4N8_9BACL</name>
<evidence type="ECO:0000313" key="3">
    <source>
        <dbReference type="EMBL" id="QMV44172.1"/>
    </source>
</evidence>
<evidence type="ECO:0000259" key="2">
    <source>
        <dbReference type="Pfam" id="PF00975"/>
    </source>
</evidence>
<sequence length="254" mass="29099">MSGKIKLFCFAHAGGSAVGFSRWRKLLDPRIELIPIELRGRGAKAGLPFYESIEEAVKDLYPQLEREAGSSPYALLGHSMGTLLVYEMCRRIRAMGFRDPAAAFFSGRIAPHLKEDEKILHLLPDDEFTEEIKKLGLTPAELFEHQELVNLFLPILKADYRMIETYECDVRTDPINSEFVIMTGKEDQWTQNRIEEWAPLTSRGCHFQEFAGGHFFLYERTAEVRRRAEPPFVIPYRDGVPIKRNSVGYRGGLM</sequence>
<dbReference type="Pfam" id="PF00975">
    <property type="entry name" value="Thioesterase"/>
    <property type="match status" value="1"/>
</dbReference>
<evidence type="ECO:0000313" key="4">
    <source>
        <dbReference type="Proteomes" id="UP000515679"/>
    </source>
</evidence>
<dbReference type="KEGG" id="cchl:FPL14_25660"/>
<keyword evidence="4" id="KW-1185">Reference proteome</keyword>
<dbReference type="Proteomes" id="UP000515679">
    <property type="component" value="Chromosome"/>
</dbReference>
<dbReference type="InterPro" id="IPR001031">
    <property type="entry name" value="Thioesterase"/>
</dbReference>
<dbReference type="PANTHER" id="PTHR11487:SF0">
    <property type="entry name" value="S-ACYL FATTY ACID SYNTHASE THIOESTERASE, MEDIUM CHAIN"/>
    <property type="match status" value="1"/>
</dbReference>
<feature type="domain" description="Thioesterase" evidence="2">
    <location>
        <begin position="6"/>
        <end position="225"/>
    </location>
</feature>
<dbReference type="Gene3D" id="3.40.50.1820">
    <property type="entry name" value="alpha/beta hydrolase"/>
    <property type="match status" value="1"/>
</dbReference>
<dbReference type="AlphaFoldDB" id="A0A7G5C4N8"/>
<proteinExistence type="inferred from homology"/>
<dbReference type="RefSeq" id="WP_182300408.1">
    <property type="nucleotide sequence ID" value="NZ_CP041969.1"/>
</dbReference>
<organism evidence="3 4">
    <name type="scientific">Cohnella cholangitidis</name>
    <dbReference type="NCBI Taxonomy" id="2598458"/>
    <lineage>
        <taxon>Bacteria</taxon>
        <taxon>Bacillati</taxon>
        <taxon>Bacillota</taxon>
        <taxon>Bacilli</taxon>
        <taxon>Bacillales</taxon>
        <taxon>Paenibacillaceae</taxon>
        <taxon>Cohnella</taxon>
    </lineage>
</organism>
<dbReference type="InterPro" id="IPR012223">
    <property type="entry name" value="TEII"/>
</dbReference>
<dbReference type="PANTHER" id="PTHR11487">
    <property type="entry name" value="THIOESTERASE"/>
    <property type="match status" value="1"/>
</dbReference>
<reference evidence="3 4" key="1">
    <citation type="submission" date="2019-07" db="EMBL/GenBank/DDBJ databases">
        <authorList>
            <person name="Kim J.K."/>
            <person name="Cheong H.-M."/>
            <person name="Choi Y."/>
            <person name="Hwang K.J."/>
            <person name="Lee S."/>
            <person name="Choi C."/>
        </authorList>
    </citation>
    <scope>NUCLEOTIDE SEQUENCE [LARGE SCALE GENOMIC DNA]</scope>
    <source>
        <strain evidence="3 4">KS 22</strain>
    </source>
</reference>
<comment type="similarity">
    <text evidence="1">Belongs to the thioesterase family.</text>
</comment>
<gene>
    <name evidence="3" type="ORF">FPL14_25660</name>
</gene>
<accession>A0A7G5C4N8</accession>
<dbReference type="EMBL" id="CP041969">
    <property type="protein sequence ID" value="QMV44172.1"/>
    <property type="molecule type" value="Genomic_DNA"/>
</dbReference>
<dbReference type="SUPFAM" id="SSF53474">
    <property type="entry name" value="alpha/beta-Hydrolases"/>
    <property type="match status" value="1"/>
</dbReference>
<evidence type="ECO:0000256" key="1">
    <source>
        <dbReference type="ARBA" id="ARBA00007169"/>
    </source>
</evidence>
<protein>
    <submittedName>
        <fullName evidence="3">Thioesterase</fullName>
    </submittedName>
</protein>
<dbReference type="GO" id="GO:0008610">
    <property type="term" value="P:lipid biosynthetic process"/>
    <property type="evidence" value="ECO:0007669"/>
    <property type="project" value="TreeGrafter"/>
</dbReference>